<accession>A0A9P1KH85</accession>
<name>A0A9P1KH85_9CYAN</name>
<dbReference type="EMBL" id="FO818640">
    <property type="protein sequence ID" value="CDM96269.1"/>
    <property type="molecule type" value="Genomic_DNA"/>
</dbReference>
<reference evidence="1 2" key="1">
    <citation type="submission" date="2014-02" db="EMBL/GenBank/DDBJ databases">
        <authorList>
            <person name="Genoscope - CEA"/>
        </authorList>
    </citation>
    <scope>NUCLEOTIDE SEQUENCE [LARGE SCALE GENOMIC DNA]</scope>
    <source>
        <strain evidence="1 2">PCC 8005</strain>
    </source>
</reference>
<keyword evidence="2" id="KW-1185">Reference proteome</keyword>
<protein>
    <submittedName>
        <fullName evidence="1">Uncharacterized protein</fullName>
    </submittedName>
</protein>
<dbReference type="Proteomes" id="UP000032946">
    <property type="component" value="Chromosome"/>
</dbReference>
<organism evidence="1 2">
    <name type="scientific">Limnospira indica PCC 8005</name>
    <dbReference type="NCBI Taxonomy" id="376219"/>
    <lineage>
        <taxon>Bacteria</taxon>
        <taxon>Bacillati</taxon>
        <taxon>Cyanobacteriota</taxon>
        <taxon>Cyanophyceae</taxon>
        <taxon>Oscillatoriophycideae</taxon>
        <taxon>Oscillatoriales</taxon>
        <taxon>Sirenicapillariaceae</taxon>
        <taxon>Limnospira</taxon>
    </lineage>
</organism>
<sequence length="47" mass="5499">MFCDVFILSGVVRDCQPPKKQISLFLAQVYIRFLLYPRRAILLKNAI</sequence>
<gene>
    <name evidence="1" type="ORF">ARTHRO_40675</name>
</gene>
<proteinExistence type="predicted"/>
<evidence type="ECO:0000313" key="2">
    <source>
        <dbReference type="Proteomes" id="UP000032946"/>
    </source>
</evidence>
<dbReference type="AlphaFoldDB" id="A0A9P1KH85"/>
<evidence type="ECO:0000313" key="1">
    <source>
        <dbReference type="EMBL" id="CDM96269.1"/>
    </source>
</evidence>